<evidence type="ECO:0000313" key="1">
    <source>
        <dbReference type="EMBL" id="KAA8515434.1"/>
    </source>
</evidence>
<evidence type="ECO:0000313" key="2">
    <source>
        <dbReference type="Proteomes" id="UP000325577"/>
    </source>
</evidence>
<accession>A0A5J4ZCF0</accession>
<gene>
    <name evidence="1" type="ORF">F0562_018955</name>
</gene>
<keyword evidence="2" id="KW-1185">Reference proteome</keyword>
<protein>
    <submittedName>
        <fullName evidence="1">Uncharacterized protein</fullName>
    </submittedName>
</protein>
<dbReference type="Proteomes" id="UP000325577">
    <property type="component" value="Linkage Group LG9"/>
</dbReference>
<reference evidence="1 2" key="1">
    <citation type="submission" date="2019-09" db="EMBL/GenBank/DDBJ databases">
        <title>A chromosome-level genome assembly of the Chinese tupelo Nyssa sinensis.</title>
        <authorList>
            <person name="Yang X."/>
            <person name="Kang M."/>
            <person name="Yang Y."/>
            <person name="Xiong H."/>
            <person name="Wang M."/>
            <person name="Zhang Z."/>
            <person name="Wang Z."/>
            <person name="Wu H."/>
            <person name="Ma T."/>
            <person name="Liu J."/>
            <person name="Xi Z."/>
        </authorList>
    </citation>
    <scope>NUCLEOTIDE SEQUENCE [LARGE SCALE GENOMIC DNA]</scope>
    <source>
        <strain evidence="1">J267</strain>
        <tissue evidence="1">Leaf</tissue>
    </source>
</reference>
<organism evidence="1 2">
    <name type="scientific">Nyssa sinensis</name>
    <dbReference type="NCBI Taxonomy" id="561372"/>
    <lineage>
        <taxon>Eukaryota</taxon>
        <taxon>Viridiplantae</taxon>
        <taxon>Streptophyta</taxon>
        <taxon>Embryophyta</taxon>
        <taxon>Tracheophyta</taxon>
        <taxon>Spermatophyta</taxon>
        <taxon>Magnoliopsida</taxon>
        <taxon>eudicotyledons</taxon>
        <taxon>Gunneridae</taxon>
        <taxon>Pentapetalae</taxon>
        <taxon>asterids</taxon>
        <taxon>Cornales</taxon>
        <taxon>Nyssaceae</taxon>
        <taxon>Nyssa</taxon>
    </lineage>
</organism>
<proteinExistence type="predicted"/>
<dbReference type="AlphaFoldDB" id="A0A5J4ZCF0"/>
<sequence length="64" mass="7533">MLHTAISAREWPPTMPNLEMNSPNFSLLDMFNYLELLVMQDFQGSEAELEVMKFVFGKEFFLKK</sequence>
<name>A0A5J4ZCF0_9ASTE</name>
<dbReference type="EMBL" id="CM018052">
    <property type="protein sequence ID" value="KAA8515434.1"/>
    <property type="molecule type" value="Genomic_DNA"/>
</dbReference>